<dbReference type="SUPFAM" id="SSF49464">
    <property type="entry name" value="Carboxypeptidase regulatory domain-like"/>
    <property type="match status" value="1"/>
</dbReference>
<evidence type="ECO:0000256" key="1">
    <source>
        <dbReference type="SAM" id="Phobius"/>
    </source>
</evidence>
<proteinExistence type="predicted"/>
<gene>
    <name evidence="2" type="ORF">A2569_00580</name>
</gene>
<dbReference type="Proteomes" id="UP000177090">
    <property type="component" value="Unassembled WGS sequence"/>
</dbReference>
<dbReference type="STRING" id="1802440.A2569_00580"/>
<keyword evidence="1" id="KW-0812">Transmembrane</keyword>
<dbReference type="InterPro" id="IPR012902">
    <property type="entry name" value="N_methyl_site"/>
</dbReference>
<evidence type="ECO:0000313" key="3">
    <source>
        <dbReference type="Proteomes" id="UP000177090"/>
    </source>
</evidence>
<feature type="transmembrane region" description="Helical" evidence="1">
    <location>
        <begin position="16"/>
        <end position="37"/>
    </location>
</feature>
<dbReference type="InterPro" id="IPR008969">
    <property type="entry name" value="CarboxyPept-like_regulatory"/>
</dbReference>
<dbReference type="EMBL" id="MHTL01000002">
    <property type="protein sequence ID" value="OHA61334.1"/>
    <property type="molecule type" value="Genomic_DNA"/>
</dbReference>
<organism evidence="2 3">
    <name type="scientific">Candidatus Vogelbacteria bacterium RIFOXYD1_FULL_51_18</name>
    <dbReference type="NCBI Taxonomy" id="1802440"/>
    <lineage>
        <taxon>Bacteria</taxon>
        <taxon>Candidatus Vogeliibacteriota</taxon>
    </lineage>
</organism>
<comment type="caution">
    <text evidence="2">The sequence shown here is derived from an EMBL/GenBank/DDBJ whole genome shotgun (WGS) entry which is preliminary data.</text>
</comment>
<evidence type="ECO:0008006" key="4">
    <source>
        <dbReference type="Google" id="ProtNLM"/>
    </source>
</evidence>
<sequence>MQSSSTQRTCVTGRRGLTLVEVLVGIAIFLIISLGIYEGYAGIMRLVGASKIRTLAMLAANEEIELIRNFPYGDVGIEQGIPLGIIPREQTVVKGGVSFLLRTTVRNIDDPFDGTIGGSPNDLSPADYKQVAIDVGCPACKNFSTTTVTTTIAPKNLESTGSNGALFIIVFDANGVGIPGASVHIENPSASPAIVINELTNNDGMLQLVDVPPGTFAYQITVTKAGYSTARTYPVDDPDNPNPSQVHATVATGALTEMSFAIDQVSTLLVETVRENCEAVPDSSFTLHGAKTVGTDPTIYKYDQSHVTGSDGRTTINSLEWDTYTPALTESSLDFAGSLPLSPFALNPGAELTLRLVIATKDSNTLLVTVKDVAGGLPLSDATVILSRTGFSESKVTNRGHLTQTDWSGGGGQVLYNDETKYYNANSIDNGGGGGVPAGELALATVLEQYASAGNLESSVMDTGGASTTYYTLLWEPGNQATSTGTESIRFQIATGNDPATTTWNYRGPDGSSGSYYSISNGSISATHSNERYLRYTLLLQTADTSVSPSLSNLSVTYGSLCTPYGQALFQGLELGTYTVTVGRAGYQTYTNDSVSIGGAWQGLDVSLSP</sequence>
<name>A0A1G2QL14_9BACT</name>
<reference evidence="2 3" key="1">
    <citation type="journal article" date="2016" name="Nat. Commun.">
        <title>Thousands of microbial genomes shed light on interconnected biogeochemical processes in an aquifer system.</title>
        <authorList>
            <person name="Anantharaman K."/>
            <person name="Brown C.T."/>
            <person name="Hug L.A."/>
            <person name="Sharon I."/>
            <person name="Castelle C.J."/>
            <person name="Probst A.J."/>
            <person name="Thomas B.C."/>
            <person name="Singh A."/>
            <person name="Wilkins M.J."/>
            <person name="Karaoz U."/>
            <person name="Brodie E.L."/>
            <person name="Williams K.H."/>
            <person name="Hubbard S.S."/>
            <person name="Banfield J.F."/>
        </authorList>
    </citation>
    <scope>NUCLEOTIDE SEQUENCE [LARGE SCALE GENOMIC DNA]</scope>
</reference>
<keyword evidence="1" id="KW-0472">Membrane</keyword>
<protein>
    <recommendedName>
        <fullName evidence="4">PEGA domain-containing protein</fullName>
    </recommendedName>
</protein>
<dbReference type="AlphaFoldDB" id="A0A1G2QL14"/>
<accession>A0A1G2QL14</accession>
<dbReference type="Gene3D" id="2.60.40.1120">
    <property type="entry name" value="Carboxypeptidase-like, regulatory domain"/>
    <property type="match status" value="1"/>
</dbReference>
<dbReference type="PROSITE" id="PS00409">
    <property type="entry name" value="PROKAR_NTER_METHYL"/>
    <property type="match status" value="1"/>
</dbReference>
<dbReference type="Pfam" id="PF07963">
    <property type="entry name" value="N_methyl"/>
    <property type="match status" value="1"/>
</dbReference>
<dbReference type="NCBIfam" id="TIGR02532">
    <property type="entry name" value="IV_pilin_GFxxxE"/>
    <property type="match status" value="1"/>
</dbReference>
<keyword evidence="1" id="KW-1133">Transmembrane helix</keyword>
<evidence type="ECO:0000313" key="2">
    <source>
        <dbReference type="EMBL" id="OHA61334.1"/>
    </source>
</evidence>